<sequence length="77" mass="8528">MKITSLAPDPLICPLCGKPNSCVNLGAKDIHKTCWCNDPNIHFSNELLEQIPADKRRKACVCRACALAFMRKNTSPD</sequence>
<organism evidence="1 2">
    <name type="scientific">Vibrio xiamenensis</name>
    <dbReference type="NCBI Taxonomy" id="861298"/>
    <lineage>
        <taxon>Bacteria</taxon>
        <taxon>Pseudomonadati</taxon>
        <taxon>Pseudomonadota</taxon>
        <taxon>Gammaproteobacteria</taxon>
        <taxon>Vibrionales</taxon>
        <taxon>Vibrionaceae</taxon>
        <taxon>Vibrio</taxon>
    </lineage>
</organism>
<dbReference type="EMBL" id="FNDD01000035">
    <property type="protein sequence ID" value="SDH91353.1"/>
    <property type="molecule type" value="Genomic_DNA"/>
</dbReference>
<dbReference type="AlphaFoldDB" id="A0A1G8GAG3"/>
<name>A0A1G8GAG3_9VIBR</name>
<keyword evidence="2" id="KW-1185">Reference proteome</keyword>
<proteinExistence type="predicted"/>
<protein>
    <submittedName>
        <fullName evidence="1">Cysteine-rich CWC</fullName>
    </submittedName>
</protein>
<evidence type="ECO:0000313" key="1">
    <source>
        <dbReference type="EMBL" id="SDH91353.1"/>
    </source>
</evidence>
<dbReference type="STRING" id="861298.SAMN04488136_13568"/>
<dbReference type="Pfam" id="PF14375">
    <property type="entry name" value="Cys_rich_CWC"/>
    <property type="match status" value="1"/>
</dbReference>
<dbReference type="InterPro" id="IPR032720">
    <property type="entry name" value="Cys_rich_CWC"/>
</dbReference>
<dbReference type="RefSeq" id="WP_093278870.1">
    <property type="nucleotide sequence ID" value="NZ_FNDD01000035.1"/>
</dbReference>
<dbReference type="Proteomes" id="UP000198854">
    <property type="component" value="Unassembled WGS sequence"/>
</dbReference>
<evidence type="ECO:0000313" key="2">
    <source>
        <dbReference type="Proteomes" id="UP000198854"/>
    </source>
</evidence>
<accession>A0A1G8GAG3</accession>
<dbReference type="OrthoDB" id="5625686at2"/>
<gene>
    <name evidence="1" type="ORF">SAMN04488136_13568</name>
</gene>
<reference evidence="1 2" key="1">
    <citation type="submission" date="2016-10" db="EMBL/GenBank/DDBJ databases">
        <authorList>
            <person name="de Groot N.N."/>
        </authorList>
    </citation>
    <scope>NUCLEOTIDE SEQUENCE [LARGE SCALE GENOMIC DNA]</scope>
    <source>
        <strain evidence="1 2">CGMCC 1.10228</strain>
    </source>
</reference>